<accession>A0A382ZXG0</accession>
<organism evidence="1">
    <name type="scientific">marine metagenome</name>
    <dbReference type="NCBI Taxonomy" id="408172"/>
    <lineage>
        <taxon>unclassified sequences</taxon>
        <taxon>metagenomes</taxon>
        <taxon>ecological metagenomes</taxon>
    </lineage>
</organism>
<evidence type="ECO:0000313" key="1">
    <source>
        <dbReference type="EMBL" id="SVE00093.1"/>
    </source>
</evidence>
<reference evidence="1" key="1">
    <citation type="submission" date="2018-05" db="EMBL/GenBank/DDBJ databases">
        <authorList>
            <person name="Lanie J.A."/>
            <person name="Ng W.-L."/>
            <person name="Kazmierczak K.M."/>
            <person name="Andrzejewski T.M."/>
            <person name="Davidsen T.M."/>
            <person name="Wayne K.J."/>
            <person name="Tettelin H."/>
            <person name="Glass J.I."/>
            <person name="Rusch D."/>
            <person name="Podicherti R."/>
            <person name="Tsui H.-C.T."/>
            <person name="Winkler M.E."/>
        </authorList>
    </citation>
    <scope>NUCLEOTIDE SEQUENCE</scope>
</reference>
<feature type="non-terminal residue" evidence="1">
    <location>
        <position position="1"/>
    </location>
</feature>
<dbReference type="EMBL" id="UINC01187391">
    <property type="protein sequence ID" value="SVE00093.1"/>
    <property type="molecule type" value="Genomic_DNA"/>
</dbReference>
<protein>
    <submittedName>
        <fullName evidence="1">Uncharacterized protein</fullName>
    </submittedName>
</protein>
<proteinExistence type="predicted"/>
<dbReference type="AlphaFoldDB" id="A0A382ZXG0"/>
<gene>
    <name evidence="1" type="ORF">METZ01_LOCUS452947</name>
</gene>
<name>A0A382ZXG0_9ZZZZ</name>
<sequence length="254" mass="27966">ISVVCGSSSSAYPFYRFFPGTSQFWGSPNNFVARINIDGDQLKLDGLDPDGKVLDWLVINKKTPERDWWDSAWHSPQIESSQVKDEGKNIHGQAFDLIGEPIPAVSGASANLGQVRVNNDRTHLYVGFEQAMIRSSQNIFLFIDSPRQSGVADLAGLGDGKVGFNGEGADGLDYLQNLTFTNFKPSVAAILGDERADKQARHFGRPDFTIRVSTGEKPEDFTFVPFPLGQGVFQLDQAFTDVAGARFQQFNRSP</sequence>
<feature type="non-terminal residue" evidence="1">
    <location>
        <position position="254"/>
    </location>
</feature>